<evidence type="ECO:0000313" key="5">
    <source>
        <dbReference type="Proteomes" id="UP000198582"/>
    </source>
</evidence>
<dbReference type="Gene3D" id="3.40.50.720">
    <property type="entry name" value="NAD(P)-binding Rossmann-like Domain"/>
    <property type="match status" value="1"/>
</dbReference>
<evidence type="ECO:0000256" key="3">
    <source>
        <dbReference type="SAM" id="MobiDB-lite"/>
    </source>
</evidence>
<accession>A0A1H8QVA7</accession>
<dbReference type="GO" id="GO:0016491">
    <property type="term" value="F:oxidoreductase activity"/>
    <property type="evidence" value="ECO:0007669"/>
    <property type="project" value="UniProtKB-KW"/>
</dbReference>
<dbReference type="Pfam" id="PF00106">
    <property type="entry name" value="adh_short"/>
    <property type="match status" value="1"/>
</dbReference>
<evidence type="ECO:0000256" key="2">
    <source>
        <dbReference type="RuleBase" id="RU000363"/>
    </source>
</evidence>
<dbReference type="STRING" id="394193.SAMN04489732_101505"/>
<organism evidence="4 5">
    <name type="scientific">Amycolatopsis saalfeldensis</name>
    <dbReference type="NCBI Taxonomy" id="394193"/>
    <lineage>
        <taxon>Bacteria</taxon>
        <taxon>Bacillati</taxon>
        <taxon>Actinomycetota</taxon>
        <taxon>Actinomycetes</taxon>
        <taxon>Pseudonocardiales</taxon>
        <taxon>Pseudonocardiaceae</taxon>
        <taxon>Amycolatopsis</taxon>
    </lineage>
</organism>
<dbReference type="AlphaFoldDB" id="A0A1H8QVA7"/>
<name>A0A1H8QVA7_9PSEU</name>
<dbReference type="NCBIfam" id="NF004846">
    <property type="entry name" value="PRK06197.1"/>
    <property type="match status" value="1"/>
</dbReference>
<dbReference type="CDD" id="cd05327">
    <property type="entry name" value="retinol-DH_like_SDR_c_like"/>
    <property type="match status" value="1"/>
</dbReference>
<dbReference type="PANTHER" id="PTHR43157:SF31">
    <property type="entry name" value="PHOSPHATIDYLINOSITOL-GLYCAN BIOSYNTHESIS CLASS F PROTEIN"/>
    <property type="match status" value="1"/>
</dbReference>
<dbReference type="PANTHER" id="PTHR43157">
    <property type="entry name" value="PHOSPHATIDYLINOSITOL-GLYCAN BIOSYNTHESIS CLASS F PROTEIN-RELATED"/>
    <property type="match status" value="1"/>
</dbReference>
<comment type="similarity">
    <text evidence="2">Belongs to the short-chain dehydrogenases/reductases (SDR) family.</text>
</comment>
<protein>
    <submittedName>
        <fullName evidence="4">NADP-dependent 3-hydroxy acid dehydrogenase YdfG</fullName>
    </submittedName>
</protein>
<dbReference type="InterPro" id="IPR002347">
    <property type="entry name" value="SDR_fam"/>
</dbReference>
<dbReference type="SUPFAM" id="SSF51735">
    <property type="entry name" value="NAD(P)-binding Rossmann-fold domains"/>
    <property type="match status" value="1"/>
</dbReference>
<evidence type="ECO:0000256" key="1">
    <source>
        <dbReference type="ARBA" id="ARBA00023002"/>
    </source>
</evidence>
<dbReference type="InterPro" id="IPR036291">
    <property type="entry name" value="NAD(P)-bd_dom_sf"/>
</dbReference>
<gene>
    <name evidence="4" type="ORF">SAMN04489732_101505</name>
</gene>
<sequence length="274" mass="29353">MVVTGASSGLGAVTARELAQAGARVVLAVRDVAKGERVAAGIRGKTEVRALDLADLASVRAFADSWTGKLDVLVNNAGIMAVPRGKTADGFEDHFGTNHLGPFALTNLLLPSITDRVVTVSSGLARIGTVRLDDLNWERRRYRPMRAYGASKLANLLFTLELQRRLAAAGSSVRALAAHPGVAATSLDQHLRGPLQAVTRFSYQFIAQREAEYGALPTLYAVAEDLPGNSYVGPTGRSGARPSLERRRKADSDTDLAKQLWDVSARLTGVNRHE</sequence>
<feature type="compositionally biased region" description="Basic and acidic residues" evidence="3">
    <location>
        <begin position="243"/>
        <end position="252"/>
    </location>
</feature>
<dbReference type="PRINTS" id="PR00080">
    <property type="entry name" value="SDRFAMILY"/>
</dbReference>
<keyword evidence="1" id="KW-0560">Oxidoreductase</keyword>
<dbReference type="PRINTS" id="PR00081">
    <property type="entry name" value="GDHRDH"/>
</dbReference>
<evidence type="ECO:0000313" key="4">
    <source>
        <dbReference type="EMBL" id="SEO58125.1"/>
    </source>
</evidence>
<dbReference type="EMBL" id="FOEF01000001">
    <property type="protein sequence ID" value="SEO58125.1"/>
    <property type="molecule type" value="Genomic_DNA"/>
</dbReference>
<feature type="region of interest" description="Disordered" evidence="3">
    <location>
        <begin position="231"/>
        <end position="252"/>
    </location>
</feature>
<proteinExistence type="inferred from homology"/>
<keyword evidence="5" id="KW-1185">Reference proteome</keyword>
<reference evidence="5" key="1">
    <citation type="submission" date="2016-10" db="EMBL/GenBank/DDBJ databases">
        <authorList>
            <person name="Varghese N."/>
            <person name="Submissions S."/>
        </authorList>
    </citation>
    <scope>NUCLEOTIDE SEQUENCE [LARGE SCALE GENOMIC DNA]</scope>
    <source>
        <strain evidence="5">DSM 44993</strain>
    </source>
</reference>
<dbReference type="Proteomes" id="UP000198582">
    <property type="component" value="Unassembled WGS sequence"/>
</dbReference>